<dbReference type="EMBL" id="DVOE01000030">
    <property type="protein sequence ID" value="HIU98619.1"/>
    <property type="molecule type" value="Genomic_DNA"/>
</dbReference>
<evidence type="ECO:0000256" key="2">
    <source>
        <dbReference type="SAM" id="MobiDB-lite"/>
    </source>
</evidence>
<comment type="caution">
    <text evidence="3">The sequence shown here is derived from an EMBL/GenBank/DDBJ whole genome shotgun (WGS) entry which is preliminary data.</text>
</comment>
<organism evidence="3 4">
    <name type="scientific">Candidatus Limadaptatus stercoripullorum</name>
    <dbReference type="NCBI Taxonomy" id="2840846"/>
    <lineage>
        <taxon>Bacteria</taxon>
        <taxon>Bacillati</taxon>
        <taxon>Bacillota</taxon>
        <taxon>Clostridia</taxon>
        <taxon>Eubacteriales</taxon>
        <taxon>Candidatus Limadaptatus</taxon>
    </lineage>
</organism>
<name>A0A9D1N8Z2_9FIRM</name>
<evidence type="ECO:0000313" key="4">
    <source>
        <dbReference type="Proteomes" id="UP000886857"/>
    </source>
</evidence>
<feature type="coiled-coil region" evidence="1">
    <location>
        <begin position="31"/>
        <end position="65"/>
    </location>
</feature>
<evidence type="ECO:0000256" key="1">
    <source>
        <dbReference type="SAM" id="Coils"/>
    </source>
</evidence>
<accession>A0A9D1N8Z2</accession>
<dbReference type="AlphaFoldDB" id="A0A9D1N8Z2"/>
<feature type="region of interest" description="Disordered" evidence="2">
    <location>
        <begin position="183"/>
        <end position="219"/>
    </location>
</feature>
<keyword evidence="1" id="KW-0175">Coiled coil</keyword>
<reference evidence="3" key="1">
    <citation type="submission" date="2020-10" db="EMBL/GenBank/DDBJ databases">
        <authorList>
            <person name="Gilroy R."/>
        </authorList>
    </citation>
    <scope>NUCLEOTIDE SEQUENCE</scope>
    <source>
        <strain evidence="3">10406</strain>
    </source>
</reference>
<protein>
    <submittedName>
        <fullName evidence="3">Uncharacterized protein</fullName>
    </submittedName>
</protein>
<reference evidence="3" key="2">
    <citation type="journal article" date="2021" name="PeerJ">
        <title>Extensive microbial diversity within the chicken gut microbiome revealed by metagenomics and culture.</title>
        <authorList>
            <person name="Gilroy R."/>
            <person name="Ravi A."/>
            <person name="Getino M."/>
            <person name="Pursley I."/>
            <person name="Horton D.L."/>
            <person name="Alikhan N.F."/>
            <person name="Baker D."/>
            <person name="Gharbi K."/>
            <person name="Hall N."/>
            <person name="Watson M."/>
            <person name="Adriaenssens E.M."/>
            <person name="Foster-Nyarko E."/>
            <person name="Jarju S."/>
            <person name="Secka A."/>
            <person name="Antonio M."/>
            <person name="Oren A."/>
            <person name="Chaudhuri R.R."/>
            <person name="La Ragione R."/>
            <person name="Hildebrand F."/>
            <person name="Pallen M.J."/>
        </authorList>
    </citation>
    <scope>NUCLEOTIDE SEQUENCE</scope>
    <source>
        <strain evidence="3">10406</strain>
    </source>
</reference>
<proteinExistence type="predicted"/>
<sequence length="241" mass="26504">MKRRVKSQPRFAVVRRGYDIASVEAFIALEKQKAEESGARQRERIKALTAECEAAKKEAGALRAREEQIKTTLMSATEQAEALVLDAKFRCALELTRLQTFRAKWTAAYEEMKERYKFGGDALNMESVALSVKLELEKFLAEDFSLMRDGPKTETEAEFRAEADRLGAAESRAEELRRKLTEAAAKKADGRTLSEKSSVPEPRGAGIRAESAGDELTPEESIARICDRLGLSAQAAGGGGA</sequence>
<feature type="compositionally biased region" description="Basic and acidic residues" evidence="2">
    <location>
        <begin position="183"/>
        <end position="194"/>
    </location>
</feature>
<dbReference type="Proteomes" id="UP000886857">
    <property type="component" value="Unassembled WGS sequence"/>
</dbReference>
<evidence type="ECO:0000313" key="3">
    <source>
        <dbReference type="EMBL" id="HIU98619.1"/>
    </source>
</evidence>
<gene>
    <name evidence="3" type="ORF">IAC73_02105</name>
</gene>